<dbReference type="GO" id="GO:0015031">
    <property type="term" value="P:protein transport"/>
    <property type="evidence" value="ECO:0007669"/>
    <property type="project" value="InterPro"/>
</dbReference>
<dbReference type="PANTHER" id="PTHR30560:SF3">
    <property type="entry name" value="TRIGGER FACTOR-LIKE PROTEIN TIG, CHLOROPLASTIC"/>
    <property type="match status" value="1"/>
</dbReference>
<dbReference type="Proteomes" id="UP000178724">
    <property type="component" value="Unassembled WGS sequence"/>
</dbReference>
<dbReference type="InterPro" id="IPR008881">
    <property type="entry name" value="Trigger_fac_ribosome-bd_bac"/>
</dbReference>
<evidence type="ECO:0000259" key="1">
    <source>
        <dbReference type="Pfam" id="PF05697"/>
    </source>
</evidence>
<dbReference type="GO" id="GO:0003755">
    <property type="term" value="F:peptidyl-prolyl cis-trans isomerase activity"/>
    <property type="evidence" value="ECO:0007669"/>
    <property type="project" value="UniProtKB-KW"/>
</dbReference>
<dbReference type="GO" id="GO:0051301">
    <property type="term" value="P:cell division"/>
    <property type="evidence" value="ECO:0007669"/>
    <property type="project" value="UniProtKB-KW"/>
</dbReference>
<gene>
    <name evidence="2" type="ORF">A2625_05915</name>
</gene>
<dbReference type="GO" id="GO:0043335">
    <property type="term" value="P:protein unfolding"/>
    <property type="evidence" value="ECO:0007669"/>
    <property type="project" value="TreeGrafter"/>
</dbReference>
<dbReference type="InterPro" id="IPR005215">
    <property type="entry name" value="Trig_fac"/>
</dbReference>
<accession>A0A1F4Q196</accession>
<dbReference type="AlphaFoldDB" id="A0A1F4Q196"/>
<dbReference type="PANTHER" id="PTHR30560">
    <property type="entry name" value="TRIGGER FACTOR CHAPERONE AND PEPTIDYL-PROLYL CIS/TRANS ISOMERASE"/>
    <property type="match status" value="1"/>
</dbReference>
<protein>
    <recommendedName>
        <fullName evidence="1">Trigger factor ribosome-binding bacterial domain-containing protein</fullName>
    </recommendedName>
</protein>
<dbReference type="InterPro" id="IPR027304">
    <property type="entry name" value="Trigger_fact/SurA_dom_sf"/>
</dbReference>
<dbReference type="GO" id="GO:0044183">
    <property type="term" value="F:protein folding chaperone"/>
    <property type="evidence" value="ECO:0007669"/>
    <property type="project" value="TreeGrafter"/>
</dbReference>
<dbReference type="Gene3D" id="1.10.3120.10">
    <property type="entry name" value="Trigger factor, C-terminal domain"/>
    <property type="match status" value="1"/>
</dbReference>
<feature type="domain" description="Trigger factor ribosome-binding bacterial" evidence="1">
    <location>
        <begin position="1"/>
        <end position="131"/>
    </location>
</feature>
<proteinExistence type="predicted"/>
<sequence length="283" mass="31540">MKILTQKREGNRVSFEIEETFERFQKSHDKSMAAAGQEIRIAGFRPGKAPKNILEKSLNLDAVAARAAQDLIAELYPEVIEAGKIDPVDYPSVDIVQPAAQDKPFVFKLTVEVYPEVKLGKYKGLKLEKKEGDDAGLKDQAVAAASAEAKVDIPAAMVEREINVMLDELRVSLGQSGLTLEDYLRGAKKEEKTLRDEMKKSAEIRVKGKVILRAVGEAEKLKVSDEEIQAEVKAMGAAEEKIGPEVKKYVEEYLLRKKALDLLIEKASVKFLDRARNKEEKKS</sequence>
<evidence type="ECO:0000313" key="3">
    <source>
        <dbReference type="Proteomes" id="UP000178724"/>
    </source>
</evidence>
<evidence type="ECO:0000313" key="2">
    <source>
        <dbReference type="EMBL" id="OGB89649.1"/>
    </source>
</evidence>
<reference evidence="2 3" key="1">
    <citation type="journal article" date="2016" name="Nat. Commun.">
        <title>Thousands of microbial genomes shed light on interconnected biogeochemical processes in an aquifer system.</title>
        <authorList>
            <person name="Anantharaman K."/>
            <person name="Brown C.T."/>
            <person name="Hug L.A."/>
            <person name="Sharon I."/>
            <person name="Castelle C.J."/>
            <person name="Probst A.J."/>
            <person name="Thomas B.C."/>
            <person name="Singh A."/>
            <person name="Wilkins M.J."/>
            <person name="Karaoz U."/>
            <person name="Brodie E.L."/>
            <person name="Williams K.H."/>
            <person name="Hubbard S.S."/>
            <person name="Banfield J.F."/>
        </authorList>
    </citation>
    <scope>NUCLEOTIDE SEQUENCE [LARGE SCALE GENOMIC DNA]</scope>
</reference>
<dbReference type="GO" id="GO:0005737">
    <property type="term" value="C:cytoplasm"/>
    <property type="evidence" value="ECO:0007669"/>
    <property type="project" value="UniProtKB-SubCell"/>
</dbReference>
<dbReference type="InterPro" id="IPR037041">
    <property type="entry name" value="Trigger_fac_C_sf"/>
</dbReference>
<dbReference type="InterPro" id="IPR036611">
    <property type="entry name" value="Trigger_fac_ribosome-bd_sf"/>
</dbReference>
<dbReference type="SUPFAM" id="SSF102735">
    <property type="entry name" value="Trigger factor ribosome-binding domain"/>
    <property type="match status" value="1"/>
</dbReference>
<name>A0A1F4Q196_UNCSA</name>
<dbReference type="EMBL" id="METM01000021">
    <property type="protein sequence ID" value="OGB89649.1"/>
    <property type="molecule type" value="Genomic_DNA"/>
</dbReference>
<dbReference type="GO" id="GO:0043022">
    <property type="term" value="F:ribosome binding"/>
    <property type="evidence" value="ECO:0007669"/>
    <property type="project" value="TreeGrafter"/>
</dbReference>
<comment type="caution">
    <text evidence="2">The sequence shown here is derived from an EMBL/GenBank/DDBJ whole genome shotgun (WGS) entry which is preliminary data.</text>
</comment>
<dbReference type="GO" id="GO:0051083">
    <property type="term" value="P:'de novo' cotranslational protein folding"/>
    <property type="evidence" value="ECO:0007669"/>
    <property type="project" value="TreeGrafter"/>
</dbReference>
<dbReference type="SUPFAM" id="SSF109998">
    <property type="entry name" value="Triger factor/SurA peptide-binding domain-like"/>
    <property type="match status" value="1"/>
</dbReference>
<dbReference type="Pfam" id="PF05697">
    <property type="entry name" value="Trigger_N"/>
    <property type="match status" value="1"/>
</dbReference>
<dbReference type="Gene3D" id="3.30.70.1050">
    <property type="entry name" value="Trigger factor ribosome-binding domain"/>
    <property type="match status" value="1"/>
</dbReference>
<organism evidence="2 3">
    <name type="scientific">candidate division WOR-1 bacterium RIFCSPHIGHO2_01_FULL_53_15</name>
    <dbReference type="NCBI Taxonomy" id="1802564"/>
    <lineage>
        <taxon>Bacteria</taxon>
        <taxon>Bacillati</taxon>
        <taxon>Saganbacteria</taxon>
    </lineage>
</organism>